<comment type="similarity">
    <text evidence="2 7">Belongs to the peptidase M14 family.</text>
</comment>
<dbReference type="InterPro" id="IPR034274">
    <property type="entry name" value="ENP1_M14_CPD"/>
</dbReference>
<evidence type="ECO:0000259" key="8">
    <source>
        <dbReference type="PROSITE" id="PS51782"/>
    </source>
</evidence>
<dbReference type="Proteomes" id="UP000198892">
    <property type="component" value="Unassembled WGS sequence"/>
</dbReference>
<evidence type="ECO:0000313" key="10">
    <source>
        <dbReference type="EMBL" id="SFP26467.1"/>
    </source>
</evidence>
<gene>
    <name evidence="10" type="ORF">SAMN05518683_103315</name>
</gene>
<organism evidence="10 11">
    <name type="scientific">Salibacterium halotolerans</name>
    <dbReference type="NCBI Taxonomy" id="1884432"/>
    <lineage>
        <taxon>Bacteria</taxon>
        <taxon>Bacillati</taxon>
        <taxon>Bacillota</taxon>
        <taxon>Bacilli</taxon>
        <taxon>Bacillales</taxon>
        <taxon>Bacillaceae</taxon>
    </lineage>
</organism>
<evidence type="ECO:0000256" key="3">
    <source>
        <dbReference type="ARBA" id="ARBA00022670"/>
    </source>
</evidence>
<keyword evidence="3" id="KW-0645">Protease</keyword>
<evidence type="ECO:0000256" key="4">
    <source>
        <dbReference type="ARBA" id="ARBA00022801"/>
    </source>
</evidence>
<proteinExistence type="inferred from homology"/>
<dbReference type="InterPro" id="IPR036779">
    <property type="entry name" value="LysM_dom_sf"/>
</dbReference>
<dbReference type="GO" id="GO:0008270">
    <property type="term" value="F:zinc ion binding"/>
    <property type="evidence" value="ECO:0007669"/>
    <property type="project" value="InterPro"/>
</dbReference>
<reference evidence="11" key="1">
    <citation type="submission" date="2016-10" db="EMBL/GenBank/DDBJ databases">
        <authorList>
            <person name="Varghese N."/>
            <person name="Submissions S."/>
        </authorList>
    </citation>
    <scope>NUCLEOTIDE SEQUENCE [LARGE SCALE GENOMIC DNA]</scope>
    <source>
        <strain evidence="11">S7</strain>
    </source>
</reference>
<dbReference type="InterPro" id="IPR018392">
    <property type="entry name" value="LysM"/>
</dbReference>
<dbReference type="Gene3D" id="3.40.630.10">
    <property type="entry name" value="Zn peptidases"/>
    <property type="match status" value="1"/>
</dbReference>
<dbReference type="STRING" id="1884432.SAMN05518683_103315"/>
<dbReference type="SMART" id="SM00631">
    <property type="entry name" value="Zn_pept"/>
    <property type="match status" value="1"/>
</dbReference>
<dbReference type="Gene3D" id="3.10.350.10">
    <property type="entry name" value="LysM domain"/>
    <property type="match status" value="1"/>
</dbReference>
<evidence type="ECO:0000256" key="6">
    <source>
        <dbReference type="ARBA" id="ARBA00023049"/>
    </source>
</evidence>
<evidence type="ECO:0000259" key="9">
    <source>
        <dbReference type="PROSITE" id="PS52035"/>
    </source>
</evidence>
<name>A0A1I5NXJ9_9BACI</name>
<dbReference type="OrthoDB" id="9802862at2"/>
<dbReference type="SUPFAM" id="SSF53187">
    <property type="entry name" value="Zn-dependent exopeptidases"/>
    <property type="match status" value="1"/>
</dbReference>
<sequence>MFEYTVKQGDTLRKIASRFQMNAEQLLYTNNLTLRTYLDQGMTIFIPDTIRKDHSRLEKPKGCIHEYGWRELEKDRGRLPSSIRSGQIGTSVRGKPIWLFCAGNGPKKIFLSGSWHGNEWLNTWLLMVFLHQLASKKENGEKWYGIDPEMIFQDTTLYVVPLVNPDGVEIVQEGASILEEEHEEVWQINGEVNDFRHWSANVRGVDLNHQWPAGWKEEAAGSPIRPFPRHYGGEAPLTEPEAKAVYQLSMEEEFSHVLALHSQGEEVYWGYNGLEPEESGELAGRLAAAASFRPVKHAGSSAGYKDWFIKTFRRPGFTIETGVGVNPLPPEASSRIWVTGVPLLLESLTFPDFTKKGRGHNSL</sequence>
<dbReference type="CDD" id="cd00118">
    <property type="entry name" value="LysM"/>
    <property type="match status" value="1"/>
</dbReference>
<dbReference type="SUPFAM" id="SSF54106">
    <property type="entry name" value="LysM domain"/>
    <property type="match status" value="1"/>
</dbReference>
<dbReference type="AlphaFoldDB" id="A0A1I5NXJ9"/>
<dbReference type="PRINTS" id="PR00765">
    <property type="entry name" value="CRBOXYPTASEA"/>
</dbReference>
<dbReference type="EMBL" id="FOXD01000003">
    <property type="protein sequence ID" value="SFP26467.1"/>
    <property type="molecule type" value="Genomic_DNA"/>
</dbReference>
<feature type="domain" description="Peptidase M14" evidence="9">
    <location>
        <begin position="53"/>
        <end position="351"/>
    </location>
</feature>
<evidence type="ECO:0000256" key="5">
    <source>
        <dbReference type="ARBA" id="ARBA00022833"/>
    </source>
</evidence>
<protein>
    <submittedName>
        <fullName evidence="10">G-D-glutamyl-meso-diaminopimelate peptidase</fullName>
    </submittedName>
</protein>
<evidence type="ECO:0000313" key="11">
    <source>
        <dbReference type="Proteomes" id="UP000198892"/>
    </source>
</evidence>
<dbReference type="GO" id="GO:0005615">
    <property type="term" value="C:extracellular space"/>
    <property type="evidence" value="ECO:0007669"/>
    <property type="project" value="TreeGrafter"/>
</dbReference>
<keyword evidence="6" id="KW-0482">Metalloprotease</keyword>
<accession>A0A1I5NXJ9</accession>
<keyword evidence="5" id="KW-0862">Zinc</keyword>
<dbReference type="GO" id="GO:0006508">
    <property type="term" value="P:proteolysis"/>
    <property type="evidence" value="ECO:0007669"/>
    <property type="project" value="UniProtKB-KW"/>
</dbReference>
<dbReference type="Pfam" id="PF00246">
    <property type="entry name" value="Peptidase_M14"/>
    <property type="match status" value="1"/>
</dbReference>
<dbReference type="PANTHER" id="PTHR11705:SF143">
    <property type="entry name" value="SLL0236 PROTEIN"/>
    <property type="match status" value="1"/>
</dbReference>
<dbReference type="PROSITE" id="PS52035">
    <property type="entry name" value="PEPTIDASE_M14"/>
    <property type="match status" value="1"/>
</dbReference>
<dbReference type="Pfam" id="PF01476">
    <property type="entry name" value="LysM"/>
    <property type="match status" value="1"/>
</dbReference>
<feature type="domain" description="LysM" evidence="8">
    <location>
        <begin position="2"/>
        <end position="46"/>
    </location>
</feature>
<keyword evidence="11" id="KW-1185">Reference proteome</keyword>
<evidence type="ECO:0000256" key="1">
    <source>
        <dbReference type="ARBA" id="ARBA00001947"/>
    </source>
</evidence>
<evidence type="ECO:0000256" key="7">
    <source>
        <dbReference type="PROSITE-ProRule" id="PRU01379"/>
    </source>
</evidence>
<dbReference type="RefSeq" id="WP_093335519.1">
    <property type="nucleotide sequence ID" value="NZ_FOXD01000003.1"/>
</dbReference>
<keyword evidence="4" id="KW-0378">Hydrolase</keyword>
<dbReference type="PANTHER" id="PTHR11705">
    <property type="entry name" value="PROTEASE FAMILY M14 CARBOXYPEPTIDASE A,B"/>
    <property type="match status" value="1"/>
</dbReference>
<comment type="cofactor">
    <cofactor evidence="1">
        <name>Zn(2+)</name>
        <dbReference type="ChEBI" id="CHEBI:29105"/>
    </cofactor>
</comment>
<dbReference type="SMART" id="SM00257">
    <property type="entry name" value="LysM"/>
    <property type="match status" value="1"/>
</dbReference>
<evidence type="ECO:0000256" key="2">
    <source>
        <dbReference type="ARBA" id="ARBA00005988"/>
    </source>
</evidence>
<feature type="active site" description="Proton donor/acceptor" evidence="7">
    <location>
        <position position="320"/>
    </location>
</feature>
<dbReference type="PROSITE" id="PS51782">
    <property type="entry name" value="LYSM"/>
    <property type="match status" value="1"/>
</dbReference>
<dbReference type="GO" id="GO:0004181">
    <property type="term" value="F:metallocarboxypeptidase activity"/>
    <property type="evidence" value="ECO:0007669"/>
    <property type="project" value="InterPro"/>
</dbReference>
<dbReference type="InterPro" id="IPR000834">
    <property type="entry name" value="Peptidase_M14"/>
</dbReference>
<dbReference type="CDD" id="cd06229">
    <property type="entry name" value="M14_Endopeptidase_I"/>
    <property type="match status" value="1"/>
</dbReference>